<dbReference type="AlphaFoldDB" id="A0A2P2C7U6"/>
<dbReference type="EMBL" id="CZKA01000043">
    <property type="protein sequence ID" value="CUR58075.1"/>
    <property type="molecule type" value="Genomic_DNA"/>
</dbReference>
<name>A0A2P2C7U6_9ZZZZ</name>
<accession>A0A2P2C7U6</accession>
<sequence>MPEHNSVIQKAAFQVGPDGGDFGHSLASKPGICLRAAPSFG</sequence>
<organism evidence="1">
    <name type="scientific">metagenome</name>
    <dbReference type="NCBI Taxonomy" id="256318"/>
    <lineage>
        <taxon>unclassified sequences</taxon>
        <taxon>metagenomes</taxon>
    </lineage>
</organism>
<reference evidence="1" key="1">
    <citation type="submission" date="2015-08" db="EMBL/GenBank/DDBJ databases">
        <authorList>
            <person name="Babu N.S."/>
            <person name="Beckwith C.J."/>
            <person name="Beseler K.G."/>
            <person name="Brison A."/>
            <person name="Carone J.V."/>
            <person name="Caskin T.P."/>
            <person name="Diamond M."/>
            <person name="Durham M.E."/>
            <person name="Foxe J.M."/>
            <person name="Go M."/>
            <person name="Henderson B.A."/>
            <person name="Jones I.B."/>
            <person name="McGettigan J.A."/>
            <person name="Micheletti S.J."/>
            <person name="Nasrallah M.E."/>
            <person name="Ortiz D."/>
            <person name="Piller C.R."/>
            <person name="Privatt S.R."/>
            <person name="Schneider S.L."/>
            <person name="Sharp S."/>
            <person name="Smith T.C."/>
            <person name="Stanton J.D."/>
            <person name="Ullery H.E."/>
            <person name="Wilson R.J."/>
            <person name="Serrano M.G."/>
            <person name="Buck G."/>
            <person name="Lee V."/>
            <person name="Wang Y."/>
            <person name="Carvalho R."/>
            <person name="Voegtly L."/>
            <person name="Shi R."/>
            <person name="Duckworth R."/>
            <person name="Johnson A."/>
            <person name="Loviza R."/>
            <person name="Walstead R."/>
            <person name="Shah Z."/>
            <person name="Kiflezghi M."/>
            <person name="Wade K."/>
            <person name="Ball S.L."/>
            <person name="Bradley K.W."/>
            <person name="Asai D.J."/>
            <person name="Bowman C.A."/>
            <person name="Russell D.A."/>
            <person name="Pope W.H."/>
            <person name="Jacobs-Sera D."/>
            <person name="Hendrix R.W."/>
            <person name="Hatfull G.F."/>
        </authorList>
    </citation>
    <scope>NUCLEOTIDE SEQUENCE</scope>
</reference>
<gene>
    <name evidence="1" type="ORF">NOCA2480089</name>
</gene>
<proteinExistence type="predicted"/>
<protein>
    <submittedName>
        <fullName evidence="1">Uncharacterized protein</fullName>
    </submittedName>
</protein>
<evidence type="ECO:0000313" key="1">
    <source>
        <dbReference type="EMBL" id="CUR58075.1"/>
    </source>
</evidence>